<feature type="region of interest" description="Disordered" evidence="1">
    <location>
        <begin position="31"/>
        <end position="60"/>
    </location>
</feature>
<feature type="compositionally biased region" description="Low complexity" evidence="1">
    <location>
        <begin position="173"/>
        <end position="182"/>
    </location>
</feature>
<dbReference type="AlphaFoldDB" id="A0A6G2BAA3"/>
<proteinExistence type="predicted"/>
<keyword evidence="4" id="KW-1185">Reference proteome</keyword>
<evidence type="ECO:0000256" key="1">
    <source>
        <dbReference type="SAM" id="MobiDB-lite"/>
    </source>
</evidence>
<name>A0A6G2BAA3_9ACTN</name>
<feature type="region of interest" description="Disordered" evidence="1">
    <location>
        <begin position="143"/>
        <end position="214"/>
    </location>
</feature>
<comment type="caution">
    <text evidence="3">The sequence shown here is derived from an EMBL/GenBank/DDBJ whole genome shotgun (WGS) entry which is preliminary data.</text>
</comment>
<dbReference type="OrthoDB" id="4330915at2"/>
<evidence type="ECO:0000313" key="4">
    <source>
        <dbReference type="Proteomes" id="UP000473014"/>
    </source>
</evidence>
<feature type="compositionally biased region" description="Low complexity" evidence="1">
    <location>
        <begin position="31"/>
        <end position="42"/>
    </location>
</feature>
<sequence>MGIFRTARPAPRVRTVALTVLAAVLSAAPAAAVPSPDPGAGPSRSADARTAEGGARGTDAEVELRVTPARARPGAEIELRLPSCGGAVVTARSEAFVTDALLSPAPGGGLRGEAVVRSDAEEKDHGITVECAGVRVTGRVTVHRGASGSGSPPPPPHGEDHPSAHGTLPPTGPAESPVAPVPAGGGGAAGEAPGGAGAGSAEDTSDAGPGALHTALGLGLAGTVTLIAVRRAVLQRRRAAEGTDGGDG</sequence>
<evidence type="ECO:0000313" key="3">
    <source>
        <dbReference type="EMBL" id="MTE19201.1"/>
    </source>
</evidence>
<feature type="chain" id="PRO_5026328886" description="Sortase" evidence="2">
    <location>
        <begin position="33"/>
        <end position="248"/>
    </location>
</feature>
<reference evidence="3 4" key="1">
    <citation type="submission" date="2019-11" db="EMBL/GenBank/DDBJ databases">
        <authorList>
            <person name="Yuan L."/>
        </authorList>
    </citation>
    <scope>NUCLEOTIDE SEQUENCE [LARGE SCALE GENOMIC DNA]</scope>
    <source>
        <strain evidence="3 4">TRM43335</strain>
    </source>
</reference>
<dbReference type="RefSeq" id="WP_155070618.1">
    <property type="nucleotide sequence ID" value="NZ_WIXO01000001.1"/>
</dbReference>
<dbReference type="EMBL" id="WIXO01000001">
    <property type="protein sequence ID" value="MTE19201.1"/>
    <property type="molecule type" value="Genomic_DNA"/>
</dbReference>
<organism evidence="3 4">
    <name type="scientific">Streptomyces taklimakanensis</name>
    <dbReference type="NCBI Taxonomy" id="2569853"/>
    <lineage>
        <taxon>Bacteria</taxon>
        <taxon>Bacillati</taxon>
        <taxon>Actinomycetota</taxon>
        <taxon>Actinomycetes</taxon>
        <taxon>Kitasatosporales</taxon>
        <taxon>Streptomycetaceae</taxon>
        <taxon>Streptomyces</taxon>
    </lineage>
</organism>
<protein>
    <recommendedName>
        <fullName evidence="5">Sortase</fullName>
    </recommendedName>
</protein>
<feature type="compositionally biased region" description="Gly residues" evidence="1">
    <location>
        <begin position="183"/>
        <end position="198"/>
    </location>
</feature>
<dbReference type="Proteomes" id="UP000473014">
    <property type="component" value="Unassembled WGS sequence"/>
</dbReference>
<evidence type="ECO:0000256" key="2">
    <source>
        <dbReference type="SAM" id="SignalP"/>
    </source>
</evidence>
<evidence type="ECO:0008006" key="5">
    <source>
        <dbReference type="Google" id="ProtNLM"/>
    </source>
</evidence>
<feature type="signal peptide" evidence="2">
    <location>
        <begin position="1"/>
        <end position="32"/>
    </location>
</feature>
<gene>
    <name evidence="3" type="ORF">F0L17_08685</name>
</gene>
<accession>A0A6G2BAA3</accession>
<keyword evidence="2" id="KW-0732">Signal</keyword>